<proteinExistence type="predicted"/>
<dbReference type="EMBL" id="JBBNIN010000003">
    <property type="protein sequence ID" value="MEQ2710235.1"/>
    <property type="molecule type" value="Genomic_DNA"/>
</dbReference>
<accession>A0ABV1ISQ1</accession>
<evidence type="ECO:0000259" key="1">
    <source>
        <dbReference type="Pfam" id="PF14319"/>
    </source>
</evidence>
<evidence type="ECO:0000313" key="3">
    <source>
        <dbReference type="Proteomes" id="UP001482154"/>
    </source>
</evidence>
<feature type="domain" description="Transposase zinc-binding" evidence="1">
    <location>
        <begin position="2"/>
        <end position="71"/>
    </location>
</feature>
<reference evidence="2 3" key="1">
    <citation type="submission" date="2024-04" db="EMBL/GenBank/DDBJ databases">
        <title>Human intestinal bacterial collection.</title>
        <authorList>
            <person name="Pauvert C."/>
            <person name="Hitch T.C.A."/>
            <person name="Clavel T."/>
        </authorList>
    </citation>
    <scope>NUCLEOTIDE SEQUENCE [LARGE SCALE GENOMIC DNA]</scope>
    <source>
        <strain evidence="2 3">CLA-AA-H249</strain>
    </source>
</reference>
<dbReference type="InterPro" id="IPR026889">
    <property type="entry name" value="Zn_Tnp"/>
</dbReference>
<evidence type="ECO:0000313" key="2">
    <source>
        <dbReference type="EMBL" id="MEQ2710235.1"/>
    </source>
</evidence>
<gene>
    <name evidence="2" type="ORF">AAAU51_03480</name>
</gene>
<comment type="caution">
    <text evidence="2">The sequence shown here is derived from an EMBL/GenBank/DDBJ whole genome shotgun (WGS) entry which is preliminary data.</text>
</comment>
<feature type="non-terminal residue" evidence="2">
    <location>
        <position position="125"/>
    </location>
</feature>
<dbReference type="Proteomes" id="UP001482154">
    <property type="component" value="Unassembled WGS sequence"/>
</dbReference>
<name>A0ABV1ISQ1_9FIRM</name>
<organism evidence="2 3">
    <name type="scientific">Anaerostipes amylophilus</name>
    <dbReference type="NCBI Taxonomy" id="2981779"/>
    <lineage>
        <taxon>Bacteria</taxon>
        <taxon>Bacillati</taxon>
        <taxon>Bacillota</taxon>
        <taxon>Clostridia</taxon>
        <taxon>Lachnospirales</taxon>
        <taxon>Lachnospiraceae</taxon>
        <taxon>Anaerostipes</taxon>
    </lineage>
</organism>
<dbReference type="PANTHER" id="PTHR37023">
    <property type="entry name" value="TRANSPOSASE"/>
    <property type="match status" value="1"/>
</dbReference>
<sequence length="125" mass="14411">MENIDKMINCGDPSYGGAMYGCIHCGNLKFVPFRCHSRFCPTCGNKYSMDRTTSMSFKLVNVRHRHCVFTIDASLRDFFLQDRSLLNCLFHSVSSVVLRLFSKMNKHKNFTPGFIMVLHTFGRDL</sequence>
<protein>
    <submittedName>
        <fullName evidence="2">Transposase zinc-binding domain-containing protein</fullName>
    </submittedName>
</protein>
<dbReference type="PANTHER" id="PTHR37023:SF1">
    <property type="entry name" value="ISSOD25 TRANSPOSASE TNPA_ISSOD25"/>
    <property type="match status" value="1"/>
</dbReference>
<dbReference type="Pfam" id="PF14319">
    <property type="entry name" value="Zn_Tnp_IS91"/>
    <property type="match status" value="1"/>
</dbReference>
<keyword evidence="3" id="KW-1185">Reference proteome</keyword>